<organism evidence="2 3">
    <name type="scientific">Meiothermus hypogaeus NBRC 106114</name>
    <dbReference type="NCBI Taxonomy" id="1227553"/>
    <lineage>
        <taxon>Bacteria</taxon>
        <taxon>Thermotogati</taxon>
        <taxon>Deinococcota</taxon>
        <taxon>Deinococci</taxon>
        <taxon>Thermales</taxon>
        <taxon>Thermaceae</taxon>
        <taxon>Meiothermus</taxon>
    </lineage>
</organism>
<dbReference type="Gene3D" id="3.10.180.10">
    <property type="entry name" value="2,3-Dihydroxybiphenyl 1,2-Dioxygenase, domain 1"/>
    <property type="match status" value="1"/>
</dbReference>
<gene>
    <name evidence="2" type="ORF">MHY01S_23320</name>
</gene>
<protein>
    <recommendedName>
        <fullName evidence="1">VOC domain-containing protein</fullName>
    </recommendedName>
</protein>
<dbReference type="SUPFAM" id="SSF54593">
    <property type="entry name" value="Glyoxalase/Bleomycin resistance protein/Dihydroxybiphenyl dioxygenase"/>
    <property type="match status" value="1"/>
</dbReference>
<evidence type="ECO:0000313" key="2">
    <source>
        <dbReference type="EMBL" id="GEM84166.1"/>
    </source>
</evidence>
<name>A0A511R573_9DEIN</name>
<sequence length="123" mass="13952">MQVKTLAIIPVVPSRDIEESLRFYQTHLGFEDPFSWGQPVEYGGLSRDGLRLHFYLEPNPEVGQNYAFRLEVDEVDLLYVCCEAAGIVHPNGKLENKPWATREFTVLDPSGVAIRVYQSGSHE</sequence>
<feature type="domain" description="VOC" evidence="1">
    <location>
        <begin position="5"/>
        <end position="119"/>
    </location>
</feature>
<dbReference type="AlphaFoldDB" id="A0A511R573"/>
<evidence type="ECO:0000259" key="1">
    <source>
        <dbReference type="PROSITE" id="PS51819"/>
    </source>
</evidence>
<dbReference type="OrthoDB" id="9803104at2"/>
<dbReference type="EMBL" id="BJXL01000081">
    <property type="protein sequence ID" value="GEM84166.1"/>
    <property type="molecule type" value="Genomic_DNA"/>
</dbReference>
<dbReference type="Pfam" id="PF00903">
    <property type="entry name" value="Glyoxalase"/>
    <property type="match status" value="1"/>
</dbReference>
<dbReference type="Proteomes" id="UP000321197">
    <property type="component" value="Unassembled WGS sequence"/>
</dbReference>
<evidence type="ECO:0000313" key="3">
    <source>
        <dbReference type="Proteomes" id="UP000321197"/>
    </source>
</evidence>
<comment type="caution">
    <text evidence="2">The sequence shown here is derived from an EMBL/GenBank/DDBJ whole genome shotgun (WGS) entry which is preliminary data.</text>
</comment>
<proteinExistence type="predicted"/>
<dbReference type="InterPro" id="IPR037523">
    <property type="entry name" value="VOC_core"/>
</dbReference>
<dbReference type="InterPro" id="IPR029068">
    <property type="entry name" value="Glyas_Bleomycin-R_OHBP_Dase"/>
</dbReference>
<dbReference type="PROSITE" id="PS51819">
    <property type="entry name" value="VOC"/>
    <property type="match status" value="1"/>
</dbReference>
<accession>A0A511R573</accession>
<reference evidence="2 3" key="1">
    <citation type="submission" date="2019-07" db="EMBL/GenBank/DDBJ databases">
        <title>Whole genome shotgun sequence of Meiothermus hypogaeus NBRC 106114.</title>
        <authorList>
            <person name="Hosoyama A."/>
            <person name="Uohara A."/>
            <person name="Ohji S."/>
            <person name="Ichikawa N."/>
        </authorList>
    </citation>
    <scope>NUCLEOTIDE SEQUENCE [LARGE SCALE GENOMIC DNA]</scope>
    <source>
        <strain evidence="2 3">NBRC 106114</strain>
    </source>
</reference>
<dbReference type="InterPro" id="IPR004360">
    <property type="entry name" value="Glyas_Fos-R_dOase_dom"/>
</dbReference>
<dbReference type="RefSeq" id="WP_119340557.1">
    <property type="nucleotide sequence ID" value="NZ_BJXL01000081.1"/>
</dbReference>